<proteinExistence type="predicted"/>
<evidence type="ECO:0000313" key="4">
    <source>
        <dbReference type="EMBL" id="NHR08305.1"/>
    </source>
</evidence>
<dbReference type="InterPro" id="IPR050832">
    <property type="entry name" value="Bact_Acetyltransf"/>
</dbReference>
<dbReference type="InterPro" id="IPR016181">
    <property type="entry name" value="Acyl_CoA_acyltransferase"/>
</dbReference>
<sequence length="182" mass="20452">MWRRWKPPACKCWPGWNIWLAPAPRNRAVAEAAFAIRPLQAGDYAGWLPLWRDYNAFYGREGATALPEEVERETWRRLLAPTEPMHGLAAVAGDALLGIAHLLYHRSTIQIQDAAYLQDLYVAPTARGGGIARALLRAAADRAREDGAAMLYWRTAGDNHTARRLYDQVAELSDAVIYRQVL</sequence>
<comment type="caution">
    <text evidence="4">The sequence shown here is derived from an EMBL/GenBank/DDBJ whole genome shotgun (WGS) entry which is preliminary data.</text>
</comment>
<gene>
    <name evidence="4" type="ORF">HA052_24230</name>
</gene>
<name>A0ABX0L9D4_9NEIS</name>
<protein>
    <submittedName>
        <fullName evidence="4">GNAT family N-acetyltransferase</fullName>
    </submittedName>
</protein>
<evidence type="ECO:0000259" key="3">
    <source>
        <dbReference type="PROSITE" id="PS51186"/>
    </source>
</evidence>
<dbReference type="Gene3D" id="3.40.630.30">
    <property type="match status" value="1"/>
</dbReference>
<organism evidence="4 5">
    <name type="scientific">Chromobacterium fluminis</name>
    <dbReference type="NCBI Taxonomy" id="3044269"/>
    <lineage>
        <taxon>Bacteria</taxon>
        <taxon>Pseudomonadati</taxon>
        <taxon>Pseudomonadota</taxon>
        <taxon>Betaproteobacteria</taxon>
        <taxon>Neisseriales</taxon>
        <taxon>Chromobacteriaceae</taxon>
        <taxon>Chromobacterium</taxon>
    </lineage>
</organism>
<keyword evidence="1" id="KW-0808">Transferase</keyword>
<keyword evidence="5" id="KW-1185">Reference proteome</keyword>
<dbReference type="PROSITE" id="PS51186">
    <property type="entry name" value="GNAT"/>
    <property type="match status" value="1"/>
</dbReference>
<reference evidence="4 5" key="1">
    <citation type="submission" date="2020-03" db="EMBL/GenBank/DDBJ databases">
        <title>Draft genome sequence of environmentally isolated cultures.</title>
        <authorList>
            <person name="Wilson H.S."/>
            <person name="De Leon M.E."/>
        </authorList>
    </citation>
    <scope>NUCLEOTIDE SEQUENCE [LARGE SCALE GENOMIC DNA]</scope>
    <source>
        <strain evidence="4 5">HSC-31F16</strain>
    </source>
</reference>
<dbReference type="Pfam" id="PF00583">
    <property type="entry name" value="Acetyltransf_1"/>
    <property type="match status" value="1"/>
</dbReference>
<dbReference type="InterPro" id="IPR000182">
    <property type="entry name" value="GNAT_dom"/>
</dbReference>
<feature type="domain" description="N-acetyltransferase" evidence="3">
    <location>
        <begin position="34"/>
        <end position="182"/>
    </location>
</feature>
<dbReference type="Proteomes" id="UP001515641">
    <property type="component" value="Unassembled WGS sequence"/>
</dbReference>
<evidence type="ECO:0000256" key="1">
    <source>
        <dbReference type="ARBA" id="ARBA00022679"/>
    </source>
</evidence>
<evidence type="ECO:0000313" key="5">
    <source>
        <dbReference type="Proteomes" id="UP001515641"/>
    </source>
</evidence>
<dbReference type="PANTHER" id="PTHR43877">
    <property type="entry name" value="AMINOALKYLPHOSPHONATE N-ACETYLTRANSFERASE-RELATED-RELATED"/>
    <property type="match status" value="1"/>
</dbReference>
<dbReference type="SUPFAM" id="SSF55729">
    <property type="entry name" value="Acyl-CoA N-acyltransferases (Nat)"/>
    <property type="match status" value="1"/>
</dbReference>
<keyword evidence="2" id="KW-0012">Acyltransferase</keyword>
<evidence type="ECO:0000256" key="2">
    <source>
        <dbReference type="ARBA" id="ARBA00023315"/>
    </source>
</evidence>
<dbReference type="EMBL" id="JAAOMA010000056">
    <property type="protein sequence ID" value="NHR08305.1"/>
    <property type="molecule type" value="Genomic_DNA"/>
</dbReference>
<accession>A0ABX0L9D4</accession>